<keyword evidence="1" id="KW-0472">Membrane</keyword>
<dbReference type="PANTHER" id="PTHR10622">
    <property type="entry name" value="HET DOMAIN-CONTAINING PROTEIN"/>
    <property type="match status" value="1"/>
</dbReference>
<proteinExistence type="predicted"/>
<feature type="domain" description="DUF8212" evidence="3">
    <location>
        <begin position="240"/>
        <end position="336"/>
    </location>
</feature>
<gene>
    <name evidence="4" type="ORF">K466DRAFT_587051</name>
</gene>
<feature type="transmembrane region" description="Helical" evidence="1">
    <location>
        <begin position="488"/>
        <end position="513"/>
    </location>
</feature>
<keyword evidence="1" id="KW-0812">Transmembrane</keyword>
<evidence type="ECO:0000313" key="5">
    <source>
        <dbReference type="Proteomes" id="UP000308197"/>
    </source>
</evidence>
<dbReference type="Pfam" id="PF06985">
    <property type="entry name" value="HET"/>
    <property type="match status" value="1"/>
</dbReference>
<sequence length="519" mass="57420">MRLLNTNTGQFRWVESPAEAKYAVLSHVWSRAGEQSYQDLLRIQHEATAGDAKDDVDESEGSVLRAASSKIRNACARALADGVEYIWMDFCCIDRTSSAEVADAVLSMYGWYAGAAVCYAYLDDVEADEDPRLPNAKFRWSRWHTRGWTLPELIAPKALTFLAADWEVLSTKHELVEVLEAVTGVDQGVLTHDVPLGSIPVARRMSWAAKRLTTRKEDEAYALLGLFGVKMPIMYGEGAHAFIRLQEEILKITADQSLFVWDASTSDCALDAEVHDETRHTLLASSPAAFARSAGVKTLPWEELVGPKERAQLEGELPTYESTPHGIRMGMPLLSVGPVVRLALLPCVDEDGHRLALVLKKAQDATVHTVGMAGWQEVRARYRASLRSRPWGIDPAHTTEDSASETFTRVVKLPKPWPRTVPLSKIYVAHRPLCALATRPPAAQPGMVAHRGIGQRRDDLIRVDRNDCSLCGVVRGCVADAVDMVVCMLSFSGVLVLLLILPMSLFLAIIMYLRYPYLG</sequence>
<dbReference type="InterPro" id="IPR010730">
    <property type="entry name" value="HET"/>
</dbReference>
<keyword evidence="1" id="KW-1133">Transmembrane helix</keyword>
<keyword evidence="5" id="KW-1185">Reference proteome</keyword>
<dbReference type="Pfam" id="PF26640">
    <property type="entry name" value="DUF8212"/>
    <property type="match status" value="1"/>
</dbReference>
<evidence type="ECO:0000256" key="1">
    <source>
        <dbReference type="SAM" id="Phobius"/>
    </source>
</evidence>
<reference evidence="4 5" key="1">
    <citation type="journal article" date="2019" name="Nat. Ecol. Evol.">
        <title>Megaphylogeny resolves global patterns of mushroom evolution.</title>
        <authorList>
            <person name="Varga T."/>
            <person name="Krizsan K."/>
            <person name="Foldi C."/>
            <person name="Dima B."/>
            <person name="Sanchez-Garcia M."/>
            <person name="Sanchez-Ramirez S."/>
            <person name="Szollosi G.J."/>
            <person name="Szarkandi J.G."/>
            <person name="Papp V."/>
            <person name="Albert L."/>
            <person name="Andreopoulos W."/>
            <person name="Angelini C."/>
            <person name="Antonin V."/>
            <person name="Barry K.W."/>
            <person name="Bougher N.L."/>
            <person name="Buchanan P."/>
            <person name="Buyck B."/>
            <person name="Bense V."/>
            <person name="Catcheside P."/>
            <person name="Chovatia M."/>
            <person name="Cooper J."/>
            <person name="Damon W."/>
            <person name="Desjardin D."/>
            <person name="Finy P."/>
            <person name="Geml J."/>
            <person name="Haridas S."/>
            <person name="Hughes K."/>
            <person name="Justo A."/>
            <person name="Karasinski D."/>
            <person name="Kautmanova I."/>
            <person name="Kiss B."/>
            <person name="Kocsube S."/>
            <person name="Kotiranta H."/>
            <person name="LaButti K.M."/>
            <person name="Lechner B.E."/>
            <person name="Liimatainen K."/>
            <person name="Lipzen A."/>
            <person name="Lukacs Z."/>
            <person name="Mihaltcheva S."/>
            <person name="Morgado L.N."/>
            <person name="Niskanen T."/>
            <person name="Noordeloos M.E."/>
            <person name="Ohm R.A."/>
            <person name="Ortiz-Santana B."/>
            <person name="Ovrebo C."/>
            <person name="Racz N."/>
            <person name="Riley R."/>
            <person name="Savchenko A."/>
            <person name="Shiryaev A."/>
            <person name="Soop K."/>
            <person name="Spirin V."/>
            <person name="Szebenyi C."/>
            <person name="Tomsovsky M."/>
            <person name="Tulloss R.E."/>
            <person name="Uehling J."/>
            <person name="Grigoriev I.V."/>
            <person name="Vagvolgyi C."/>
            <person name="Papp T."/>
            <person name="Martin F.M."/>
            <person name="Miettinen O."/>
            <person name="Hibbett D.S."/>
            <person name="Nagy L.G."/>
        </authorList>
    </citation>
    <scope>NUCLEOTIDE SEQUENCE [LARGE SCALE GENOMIC DNA]</scope>
    <source>
        <strain evidence="4 5">HHB13444</strain>
    </source>
</reference>
<protein>
    <submittedName>
        <fullName evidence="4">Uncharacterized protein</fullName>
    </submittedName>
</protein>
<organism evidence="4 5">
    <name type="scientific">Polyporus arcularius HHB13444</name>
    <dbReference type="NCBI Taxonomy" id="1314778"/>
    <lineage>
        <taxon>Eukaryota</taxon>
        <taxon>Fungi</taxon>
        <taxon>Dikarya</taxon>
        <taxon>Basidiomycota</taxon>
        <taxon>Agaricomycotina</taxon>
        <taxon>Agaricomycetes</taxon>
        <taxon>Polyporales</taxon>
        <taxon>Polyporaceae</taxon>
        <taxon>Polyporus</taxon>
    </lineage>
</organism>
<dbReference type="STRING" id="1314778.A0A5C3PEI5"/>
<dbReference type="InParanoid" id="A0A5C3PEI5"/>
<evidence type="ECO:0000313" key="4">
    <source>
        <dbReference type="EMBL" id="TFK86640.1"/>
    </source>
</evidence>
<evidence type="ECO:0000259" key="3">
    <source>
        <dbReference type="Pfam" id="PF26640"/>
    </source>
</evidence>
<feature type="domain" description="Heterokaryon incompatibility" evidence="2">
    <location>
        <begin position="22"/>
        <end position="130"/>
    </location>
</feature>
<dbReference type="AlphaFoldDB" id="A0A5C3PEI5"/>
<name>A0A5C3PEI5_9APHY</name>
<dbReference type="PANTHER" id="PTHR10622:SF10">
    <property type="entry name" value="HET DOMAIN-CONTAINING PROTEIN"/>
    <property type="match status" value="1"/>
</dbReference>
<dbReference type="EMBL" id="ML211190">
    <property type="protein sequence ID" value="TFK86640.1"/>
    <property type="molecule type" value="Genomic_DNA"/>
</dbReference>
<accession>A0A5C3PEI5</accession>
<evidence type="ECO:0000259" key="2">
    <source>
        <dbReference type="Pfam" id="PF06985"/>
    </source>
</evidence>
<dbReference type="Proteomes" id="UP000308197">
    <property type="component" value="Unassembled WGS sequence"/>
</dbReference>
<dbReference type="InterPro" id="IPR058525">
    <property type="entry name" value="DUF8212"/>
</dbReference>